<name>A0A246RZX2_9GAMM</name>
<evidence type="ECO:0000259" key="5">
    <source>
        <dbReference type="PROSITE" id="PS50931"/>
    </source>
</evidence>
<dbReference type="InterPro" id="IPR036390">
    <property type="entry name" value="WH_DNA-bd_sf"/>
</dbReference>
<dbReference type="PANTHER" id="PTHR30537:SF5">
    <property type="entry name" value="HTH-TYPE TRANSCRIPTIONAL ACTIVATOR TTDR-RELATED"/>
    <property type="match status" value="1"/>
</dbReference>
<keyword evidence="2" id="KW-0805">Transcription regulation</keyword>
<evidence type="ECO:0000256" key="2">
    <source>
        <dbReference type="ARBA" id="ARBA00023015"/>
    </source>
</evidence>
<dbReference type="AlphaFoldDB" id="A0A246RZX2"/>
<evidence type="ECO:0000313" key="6">
    <source>
        <dbReference type="EMBL" id="OWV29734.1"/>
    </source>
</evidence>
<dbReference type="Pfam" id="PF00126">
    <property type="entry name" value="HTH_1"/>
    <property type="match status" value="1"/>
</dbReference>
<dbReference type="InterPro" id="IPR005119">
    <property type="entry name" value="LysR_subst-bd"/>
</dbReference>
<feature type="domain" description="HTH lysR-type" evidence="5">
    <location>
        <begin position="7"/>
        <end position="62"/>
    </location>
</feature>
<dbReference type="InterPro" id="IPR000847">
    <property type="entry name" value="LysR_HTH_N"/>
</dbReference>
<accession>A0A246RZX2</accession>
<reference evidence="6 7" key="1">
    <citation type="submission" date="2014-08" db="EMBL/GenBank/DDBJ databases">
        <title>Draft genome sequence of a novel L-asparaginase producing marine bacterium, Halomonas campaniensis.</title>
        <authorList>
            <person name="Sundarakrishnan B."/>
            <person name="Moushumi Priya A."/>
            <person name="Raman G."/>
            <person name="Sakthivel N."/>
            <person name="Park S."/>
            <person name="Jayachandran S."/>
        </authorList>
    </citation>
    <scope>NUCLEOTIDE SEQUENCE [LARGE SCALE GENOMIC DNA]</scope>
    <source>
        <strain evidence="6 7">SK03</strain>
    </source>
</reference>
<evidence type="ECO:0000256" key="4">
    <source>
        <dbReference type="ARBA" id="ARBA00023163"/>
    </source>
</evidence>
<proteinExistence type="inferred from homology"/>
<organism evidence="6 7">
    <name type="scientific">Halomonas campaniensis</name>
    <dbReference type="NCBI Taxonomy" id="213554"/>
    <lineage>
        <taxon>Bacteria</taxon>
        <taxon>Pseudomonadati</taxon>
        <taxon>Pseudomonadota</taxon>
        <taxon>Gammaproteobacteria</taxon>
        <taxon>Oceanospirillales</taxon>
        <taxon>Halomonadaceae</taxon>
        <taxon>Halomonas</taxon>
    </lineage>
</organism>
<dbReference type="PROSITE" id="PS50931">
    <property type="entry name" value="HTH_LYSR"/>
    <property type="match status" value="1"/>
</dbReference>
<dbReference type="GO" id="GO:0003700">
    <property type="term" value="F:DNA-binding transcription factor activity"/>
    <property type="evidence" value="ECO:0007669"/>
    <property type="project" value="InterPro"/>
</dbReference>
<dbReference type="PRINTS" id="PR00039">
    <property type="entry name" value="HTHLYSR"/>
</dbReference>
<protein>
    <submittedName>
        <fullName evidence="6">LysR family transcriptional regulator</fullName>
    </submittedName>
</protein>
<dbReference type="SUPFAM" id="SSF46785">
    <property type="entry name" value="Winged helix' DNA-binding domain"/>
    <property type="match status" value="1"/>
</dbReference>
<dbReference type="InterPro" id="IPR036388">
    <property type="entry name" value="WH-like_DNA-bd_sf"/>
</dbReference>
<sequence>MRSDAPLKAIACFDAVMCTGSTTLAAERLFVTPGAVGQQIRKLEQWLGVQLFVRSVRKLTPTESALRYWSQIKPALQQIQRANEMVMGERTNRVTLSLPPAFANSWFARRMHDFTRQFPNTKLHVNASPAPVDLVIGSYDLAVRHFDGVDNRLHSRLLLEDEARVYCSPGYRAHLRLSEVNDIRKATLLYTTSHANWAHWLAEAGVSSDDASGGLHFDQSELAIEAARRNQGIVLTSPWLVEDDIEQGRLVQLFEHAVFTGKAYYIVYGKEMALSSAAQWLADWLVDTAPKSDLDRL</sequence>
<dbReference type="GO" id="GO:0003677">
    <property type="term" value="F:DNA binding"/>
    <property type="evidence" value="ECO:0007669"/>
    <property type="project" value="UniProtKB-KW"/>
</dbReference>
<keyword evidence="7" id="KW-1185">Reference proteome</keyword>
<gene>
    <name evidence="6" type="ORF">JI62_10800</name>
</gene>
<evidence type="ECO:0000313" key="7">
    <source>
        <dbReference type="Proteomes" id="UP000197334"/>
    </source>
</evidence>
<keyword evidence="3" id="KW-0238">DNA-binding</keyword>
<evidence type="ECO:0000256" key="3">
    <source>
        <dbReference type="ARBA" id="ARBA00023125"/>
    </source>
</evidence>
<dbReference type="Pfam" id="PF03466">
    <property type="entry name" value="LysR_substrate"/>
    <property type="match status" value="1"/>
</dbReference>
<dbReference type="EMBL" id="JPUA01000028">
    <property type="protein sequence ID" value="OWV29734.1"/>
    <property type="molecule type" value="Genomic_DNA"/>
</dbReference>
<comment type="caution">
    <text evidence="6">The sequence shown here is derived from an EMBL/GenBank/DDBJ whole genome shotgun (WGS) entry which is preliminary data.</text>
</comment>
<dbReference type="InterPro" id="IPR058163">
    <property type="entry name" value="LysR-type_TF_proteobact-type"/>
</dbReference>
<dbReference type="Gene3D" id="3.40.190.10">
    <property type="entry name" value="Periplasmic binding protein-like II"/>
    <property type="match status" value="2"/>
</dbReference>
<keyword evidence="4" id="KW-0804">Transcription</keyword>
<dbReference type="Gene3D" id="1.10.10.10">
    <property type="entry name" value="Winged helix-like DNA-binding domain superfamily/Winged helix DNA-binding domain"/>
    <property type="match status" value="1"/>
</dbReference>
<dbReference type="CDD" id="cd08432">
    <property type="entry name" value="PBP2_GcdR_TrpI_HvrB_AmpR_like"/>
    <property type="match status" value="1"/>
</dbReference>
<dbReference type="RefSeq" id="WP_205737509.1">
    <property type="nucleotide sequence ID" value="NZ_JPUA01000028.1"/>
</dbReference>
<evidence type="ECO:0000256" key="1">
    <source>
        <dbReference type="ARBA" id="ARBA00009437"/>
    </source>
</evidence>
<dbReference type="SUPFAM" id="SSF53850">
    <property type="entry name" value="Periplasmic binding protein-like II"/>
    <property type="match status" value="1"/>
</dbReference>
<dbReference type="PANTHER" id="PTHR30537">
    <property type="entry name" value="HTH-TYPE TRANSCRIPTIONAL REGULATOR"/>
    <property type="match status" value="1"/>
</dbReference>
<dbReference type="Proteomes" id="UP000197334">
    <property type="component" value="Unassembled WGS sequence"/>
</dbReference>
<comment type="similarity">
    <text evidence="1">Belongs to the LysR transcriptional regulatory family.</text>
</comment>